<evidence type="ECO:0000313" key="2">
    <source>
        <dbReference type="EMBL" id="BCD70649.1"/>
    </source>
</evidence>
<protein>
    <submittedName>
        <fullName evidence="2">Uncharacterized protein</fullName>
    </submittedName>
</protein>
<proteinExistence type="predicted"/>
<dbReference type="AlphaFoldDB" id="A0A6J4CYU6"/>
<accession>A0A6J4CYU6</accession>
<dbReference type="Proteomes" id="UP000317935">
    <property type="component" value="Chromosome"/>
</dbReference>
<sequence>MVVSYRKILKDESKAPVATGRMRTSCVLPHVHGDDGVPHGGGDGGDDDRHSSGDGGDDGGVLHTLHAHGNIHQYDVTFSYPPEVKYSQCQTEWGYSI</sequence>
<dbReference type="EMBL" id="AP019774">
    <property type="protein sequence ID" value="BCD70649.1"/>
    <property type="molecule type" value="Genomic_DNA"/>
</dbReference>
<evidence type="ECO:0000313" key="3">
    <source>
        <dbReference type="Proteomes" id="UP000317935"/>
    </source>
</evidence>
<gene>
    <name evidence="2" type="ORF">SNTW_12940</name>
</gene>
<organism evidence="2 3">
    <name type="scientific">Helicobacter suis</name>
    <dbReference type="NCBI Taxonomy" id="104628"/>
    <lineage>
        <taxon>Bacteria</taxon>
        <taxon>Pseudomonadati</taxon>
        <taxon>Campylobacterota</taxon>
        <taxon>Epsilonproteobacteria</taxon>
        <taxon>Campylobacterales</taxon>
        <taxon>Helicobacteraceae</taxon>
        <taxon>Helicobacter</taxon>
    </lineage>
</organism>
<name>A0A6J4CYU6_9HELI</name>
<reference evidence="2 3" key="1">
    <citation type="submission" date="2019-06" db="EMBL/GenBank/DDBJ databases">
        <title>Complete genome sequence of Helicobacter suis SNTW101c.</title>
        <authorList>
            <person name="Rimbara E."/>
            <person name="Suzuki M."/>
            <person name="Matsui H."/>
            <person name="Nakamura M."/>
            <person name="Mori S."/>
            <person name="Shibayama K."/>
        </authorList>
    </citation>
    <scope>NUCLEOTIDE SEQUENCE [LARGE SCALE GENOMIC DNA]</scope>
    <source>
        <strain evidence="2 3">SNTW101c</strain>
    </source>
</reference>
<feature type="region of interest" description="Disordered" evidence="1">
    <location>
        <begin position="28"/>
        <end position="64"/>
    </location>
</feature>
<evidence type="ECO:0000256" key="1">
    <source>
        <dbReference type="SAM" id="MobiDB-lite"/>
    </source>
</evidence>